<evidence type="ECO:0000256" key="1">
    <source>
        <dbReference type="ARBA" id="ARBA00001974"/>
    </source>
</evidence>
<dbReference type="AlphaFoldDB" id="A0A562IS05"/>
<evidence type="ECO:0000256" key="4">
    <source>
        <dbReference type="ARBA" id="ARBA00022827"/>
    </source>
</evidence>
<dbReference type="RefSeq" id="WP_153356303.1">
    <property type="nucleotide sequence ID" value="NZ_ML762478.1"/>
</dbReference>
<sequence length="454" mass="47093">MNGSRTPTARAAHPLPDRLRDLATAPGDPDYQRLRHTYSHRGSPALVLAVETDEDVVAALAHARERGGPLSIRSGGHGISSRSTNDGGVVIDLSSMHAVEVLDREQRLVRVQAGATWGEVATQLAPHGLAITSGDSGDVGVGGLATTGGIGLLGRRFGLTIDHVVGATVVTADGQVLQVDADHHPDLFWAIRGAGGNVGIVTEFTMRAAVVPAVAHATLAYDARDAAALLEGWGAAMASAPRDVTGFLYLFGGGGGPASAMASIVVTTADADTAQRLLEPFAQVAPLQGARATLARYDAVVQRSGAPHTGSGGSVTRSALVPALDTVTARVLAGLLDGGAADGIQLRALGGAINDVPAEATAFAHRQQAFSVMAVTSPARRADLWAAWEEVRDHADGLYLSFETDDDPRRIMDAFPPATLTRLRRIKARWDPDDVFSHNFDVALGAVPGAPEGS</sequence>
<dbReference type="Gene3D" id="3.40.462.20">
    <property type="match status" value="1"/>
</dbReference>
<evidence type="ECO:0000256" key="5">
    <source>
        <dbReference type="ARBA" id="ARBA00023002"/>
    </source>
</evidence>
<dbReference type="OrthoDB" id="9775082at2"/>
<dbReference type="Pfam" id="PF08031">
    <property type="entry name" value="BBE"/>
    <property type="match status" value="1"/>
</dbReference>
<dbReference type="GO" id="GO:0016491">
    <property type="term" value="F:oxidoreductase activity"/>
    <property type="evidence" value="ECO:0007669"/>
    <property type="project" value="UniProtKB-KW"/>
</dbReference>
<feature type="region of interest" description="Disordered" evidence="6">
    <location>
        <begin position="1"/>
        <end position="28"/>
    </location>
</feature>
<dbReference type="EMBL" id="VLKF01000001">
    <property type="protein sequence ID" value="TWH73344.1"/>
    <property type="molecule type" value="Genomic_DNA"/>
</dbReference>
<dbReference type="Proteomes" id="UP000321490">
    <property type="component" value="Unassembled WGS sequence"/>
</dbReference>
<reference evidence="8 9" key="1">
    <citation type="submission" date="2019-07" db="EMBL/GenBank/DDBJ databases">
        <title>R&amp;d 2014.</title>
        <authorList>
            <person name="Klenk H.-P."/>
        </authorList>
    </citation>
    <scope>NUCLEOTIDE SEQUENCE [LARGE SCALE GENOMIC DNA]</scope>
    <source>
        <strain evidence="8 9">DSM 45764</strain>
    </source>
</reference>
<organism evidence="8 9">
    <name type="scientific">Modestobacter roseus</name>
    <dbReference type="NCBI Taxonomy" id="1181884"/>
    <lineage>
        <taxon>Bacteria</taxon>
        <taxon>Bacillati</taxon>
        <taxon>Actinomycetota</taxon>
        <taxon>Actinomycetes</taxon>
        <taxon>Geodermatophilales</taxon>
        <taxon>Geodermatophilaceae</taxon>
        <taxon>Modestobacter</taxon>
    </lineage>
</organism>
<feature type="domain" description="FAD-binding PCMH-type" evidence="7">
    <location>
        <begin position="40"/>
        <end position="211"/>
    </location>
</feature>
<evidence type="ECO:0000256" key="6">
    <source>
        <dbReference type="SAM" id="MobiDB-lite"/>
    </source>
</evidence>
<dbReference type="InterPro" id="IPR016166">
    <property type="entry name" value="FAD-bd_PCMH"/>
</dbReference>
<proteinExistence type="inferred from homology"/>
<gene>
    <name evidence="8" type="ORF">JD78_01867</name>
</gene>
<dbReference type="InterPro" id="IPR016169">
    <property type="entry name" value="FAD-bd_PCMH_sub2"/>
</dbReference>
<keyword evidence="9" id="KW-1185">Reference proteome</keyword>
<comment type="caution">
    <text evidence="8">The sequence shown here is derived from an EMBL/GenBank/DDBJ whole genome shotgun (WGS) entry which is preliminary data.</text>
</comment>
<name>A0A562IS05_9ACTN</name>
<dbReference type="InterPro" id="IPR006093">
    <property type="entry name" value="Oxy_OxRdtase_FAD_BS"/>
</dbReference>
<dbReference type="Gene3D" id="3.30.465.10">
    <property type="match status" value="1"/>
</dbReference>
<comment type="cofactor">
    <cofactor evidence="1">
        <name>FAD</name>
        <dbReference type="ChEBI" id="CHEBI:57692"/>
    </cofactor>
</comment>
<evidence type="ECO:0000313" key="9">
    <source>
        <dbReference type="Proteomes" id="UP000321490"/>
    </source>
</evidence>
<accession>A0A562IS05</accession>
<comment type="similarity">
    <text evidence="2">Belongs to the oxygen-dependent FAD-linked oxidoreductase family.</text>
</comment>
<evidence type="ECO:0000256" key="3">
    <source>
        <dbReference type="ARBA" id="ARBA00022630"/>
    </source>
</evidence>
<dbReference type="Gene3D" id="3.30.43.10">
    <property type="entry name" value="Uridine Diphospho-n-acetylenolpyruvylglucosamine Reductase, domain 2"/>
    <property type="match status" value="1"/>
</dbReference>
<keyword evidence="3" id="KW-0285">Flavoprotein</keyword>
<dbReference type="InterPro" id="IPR050416">
    <property type="entry name" value="FAD-linked_Oxidoreductase"/>
</dbReference>
<evidence type="ECO:0000259" key="7">
    <source>
        <dbReference type="PROSITE" id="PS51387"/>
    </source>
</evidence>
<dbReference type="PANTHER" id="PTHR42973">
    <property type="entry name" value="BINDING OXIDOREDUCTASE, PUTATIVE (AFU_ORTHOLOGUE AFUA_1G17690)-RELATED"/>
    <property type="match status" value="1"/>
</dbReference>
<dbReference type="PANTHER" id="PTHR42973:SF39">
    <property type="entry name" value="FAD-BINDING PCMH-TYPE DOMAIN-CONTAINING PROTEIN"/>
    <property type="match status" value="1"/>
</dbReference>
<dbReference type="InterPro" id="IPR012951">
    <property type="entry name" value="BBE"/>
</dbReference>
<dbReference type="Pfam" id="PF01565">
    <property type="entry name" value="FAD_binding_4"/>
    <property type="match status" value="1"/>
</dbReference>
<dbReference type="GO" id="GO:0071949">
    <property type="term" value="F:FAD binding"/>
    <property type="evidence" value="ECO:0007669"/>
    <property type="project" value="InterPro"/>
</dbReference>
<keyword evidence="5" id="KW-0560">Oxidoreductase</keyword>
<dbReference type="SUPFAM" id="SSF56176">
    <property type="entry name" value="FAD-binding/transporter-associated domain-like"/>
    <property type="match status" value="1"/>
</dbReference>
<protein>
    <submittedName>
        <fullName evidence="8">FAD/FMN-containing dehydrogenase</fullName>
    </submittedName>
</protein>
<dbReference type="InterPro" id="IPR006094">
    <property type="entry name" value="Oxid_FAD_bind_N"/>
</dbReference>
<evidence type="ECO:0000313" key="8">
    <source>
        <dbReference type="EMBL" id="TWH73344.1"/>
    </source>
</evidence>
<dbReference type="InterPro" id="IPR016167">
    <property type="entry name" value="FAD-bd_PCMH_sub1"/>
</dbReference>
<evidence type="ECO:0000256" key="2">
    <source>
        <dbReference type="ARBA" id="ARBA00005466"/>
    </source>
</evidence>
<dbReference type="InterPro" id="IPR036318">
    <property type="entry name" value="FAD-bd_PCMH-like_sf"/>
</dbReference>
<keyword evidence="4" id="KW-0274">FAD</keyword>
<dbReference type="PROSITE" id="PS51387">
    <property type="entry name" value="FAD_PCMH"/>
    <property type="match status" value="1"/>
</dbReference>
<dbReference type="PROSITE" id="PS00862">
    <property type="entry name" value="OX2_COVAL_FAD"/>
    <property type="match status" value="1"/>
</dbReference>